<proteinExistence type="predicted"/>
<gene>
    <name evidence="2" type="ORF">SAMN02745111_00620</name>
</gene>
<evidence type="ECO:0000313" key="3">
    <source>
        <dbReference type="Proteomes" id="UP000190814"/>
    </source>
</evidence>
<dbReference type="Proteomes" id="UP000190814">
    <property type="component" value="Unassembled WGS sequence"/>
</dbReference>
<accession>A0A1T4VBY1</accession>
<feature type="domain" description="Nitrogenase/oxidoreductase component 1" evidence="1">
    <location>
        <begin position="54"/>
        <end position="266"/>
    </location>
</feature>
<dbReference type="Pfam" id="PF00148">
    <property type="entry name" value="Oxidored_nitro"/>
    <property type="match status" value="1"/>
</dbReference>
<keyword evidence="3" id="KW-1185">Reference proteome</keyword>
<dbReference type="AlphaFoldDB" id="A0A1T4VBY1"/>
<evidence type="ECO:0000313" key="2">
    <source>
        <dbReference type="EMBL" id="SKA62464.1"/>
    </source>
</evidence>
<dbReference type="SUPFAM" id="SSF53807">
    <property type="entry name" value="Helical backbone' metal receptor"/>
    <property type="match status" value="1"/>
</dbReference>
<organism evidence="2 3">
    <name type="scientific">Eubacterium uniforme</name>
    <dbReference type="NCBI Taxonomy" id="39495"/>
    <lineage>
        <taxon>Bacteria</taxon>
        <taxon>Bacillati</taxon>
        <taxon>Bacillota</taxon>
        <taxon>Clostridia</taxon>
        <taxon>Eubacteriales</taxon>
        <taxon>Eubacteriaceae</taxon>
        <taxon>Eubacterium</taxon>
    </lineage>
</organism>
<dbReference type="EMBL" id="FUXZ01000004">
    <property type="protein sequence ID" value="SKA62464.1"/>
    <property type="molecule type" value="Genomic_DNA"/>
</dbReference>
<dbReference type="PANTHER" id="PTHR42846">
    <property type="entry name" value="NI-SIROHYDROCHLORIN A,C-DIAMIDE REDUCTIVE CYCLASE COMPLEX, COMPONENT CFBD"/>
    <property type="match status" value="1"/>
</dbReference>
<dbReference type="GO" id="GO:0016491">
    <property type="term" value="F:oxidoreductase activity"/>
    <property type="evidence" value="ECO:0007669"/>
    <property type="project" value="InterPro"/>
</dbReference>
<dbReference type="InterPro" id="IPR000510">
    <property type="entry name" value="Nase/OxRdtase_comp1"/>
</dbReference>
<dbReference type="OrthoDB" id="3199475at2"/>
<dbReference type="STRING" id="39495.SAMN02745111_00620"/>
<dbReference type="Gene3D" id="3.40.50.1980">
    <property type="entry name" value="Nitrogenase molybdenum iron protein domain"/>
    <property type="match status" value="1"/>
</dbReference>
<name>A0A1T4VBY1_9FIRM</name>
<dbReference type="PANTHER" id="PTHR42846:SF1">
    <property type="entry name" value="NI-SIROHYDROCHLORIN A,C-DIAMIDE REDUCTIVE CYCLASE COMPLEX, COMPONENT CFBD"/>
    <property type="match status" value="1"/>
</dbReference>
<dbReference type="InterPro" id="IPR052673">
    <property type="entry name" value="Ni-siroh_cyclase_CfbD"/>
</dbReference>
<dbReference type="RefSeq" id="WP_078765513.1">
    <property type="nucleotide sequence ID" value="NZ_FUXZ01000004.1"/>
</dbReference>
<sequence>MDGLRTVLTPFAPDQSGAVSVLYEMGGLVVILDAGGCTGNICGFDEPRWMMYKSAVMSAGLRDMDAILGRDKLLVEKVKAAVKKITPKFVAIIGTPVPAVIGTDFKGLVTLVKKEIPEDIEVFAVATYGMKNYDVGADKAYKELVKTYVINTDEPKNEDGEYIGVWGATPLDTNETGSEGIKEVISQRENVDKSKILCFGLGDGIDAIKKVRKCKKNIAISISGFGICRLLESELGIDYECYSPLTNKNKDEIEKAIDEVLKQGKEEVNVLVVGEQIYAKSVKDLISNHSDKTNTVTATYFLTRDDVDDTLKFAQEDDFTKEFNDGNYDIVVADPVFKDLVAKRYLVGDDAVKWIDTVHFAISGTWESKQFVTGK</sequence>
<protein>
    <submittedName>
        <fullName evidence="2">Nitrogenase component 1 type Oxidoreductase</fullName>
    </submittedName>
</protein>
<reference evidence="2 3" key="1">
    <citation type="submission" date="2017-02" db="EMBL/GenBank/DDBJ databases">
        <authorList>
            <person name="Peterson S.W."/>
        </authorList>
    </citation>
    <scope>NUCLEOTIDE SEQUENCE [LARGE SCALE GENOMIC DNA]</scope>
    <source>
        <strain evidence="2 3">ATCC 35992</strain>
    </source>
</reference>
<evidence type="ECO:0000259" key="1">
    <source>
        <dbReference type="Pfam" id="PF00148"/>
    </source>
</evidence>